<proteinExistence type="inferred from homology"/>
<reference evidence="3 4" key="1">
    <citation type="submission" date="2018-09" db="EMBL/GenBank/DDBJ databases">
        <title>Genome sequencing of strain 1JSPR-7.</title>
        <authorList>
            <person name="Heo J."/>
            <person name="Kim S.-J."/>
            <person name="Kwon S.-W."/>
        </authorList>
    </citation>
    <scope>NUCLEOTIDE SEQUENCE [LARGE SCALE GENOMIC DNA]</scope>
    <source>
        <strain evidence="3 4">1JSPR-7</strain>
    </source>
</reference>
<name>A0A387BLG1_9LACT</name>
<dbReference type="Gene3D" id="3.40.50.720">
    <property type="entry name" value="NAD(P)-binding Rossmann-like Domain"/>
    <property type="match status" value="1"/>
</dbReference>
<dbReference type="Pfam" id="PF00106">
    <property type="entry name" value="adh_short"/>
    <property type="match status" value="1"/>
</dbReference>
<dbReference type="PANTHER" id="PTHR24320:SF148">
    <property type="entry name" value="NAD(P)-BINDING ROSSMANN-FOLD SUPERFAMILY PROTEIN"/>
    <property type="match status" value="1"/>
</dbReference>
<dbReference type="GO" id="GO:0016491">
    <property type="term" value="F:oxidoreductase activity"/>
    <property type="evidence" value="ECO:0007669"/>
    <property type="project" value="UniProtKB-KW"/>
</dbReference>
<dbReference type="Proteomes" id="UP000269374">
    <property type="component" value="Chromosome"/>
</dbReference>
<dbReference type="InterPro" id="IPR002347">
    <property type="entry name" value="SDR_fam"/>
</dbReference>
<dbReference type="PANTHER" id="PTHR24320">
    <property type="entry name" value="RETINOL DEHYDROGENASE"/>
    <property type="match status" value="1"/>
</dbReference>
<dbReference type="SUPFAM" id="SSF51735">
    <property type="entry name" value="NAD(P)-binding Rossmann-fold domains"/>
    <property type="match status" value="1"/>
</dbReference>
<gene>
    <name evidence="3" type="ORF">D7I46_02390</name>
</gene>
<protein>
    <submittedName>
        <fullName evidence="3">SDR family NAD(P)-dependent oxidoreductase</fullName>
    </submittedName>
</protein>
<sequence>MKDIDLTGKIALVTGGYSGVGLETVKQFVAAGAQVIVPARRLDVAQAALIDLSNLTILPMDLQNPVSIHAFADKVKSQFAKIDILVNSAGIMYVPLRRDERGIESHFATNHLGHFQLTLELLRLLKAAENARVITVSSRAQQSTPLLTDWNFTDESTYSPQIGYQQSKTANVLFTVKLDERGQKDGIRAFAVHPGMIPLTNIGREQFHIAPWLRTVADKLGLIHLPVFFQALKTGFDRSKYRYFKTIRQGAATQVWAAVSPNLADRGGIYCEDVNIARLMIDSEADNFGGGVRQHSIDPKAADRLWEISVSATGWDY</sequence>
<evidence type="ECO:0000256" key="1">
    <source>
        <dbReference type="ARBA" id="ARBA00006484"/>
    </source>
</evidence>
<dbReference type="RefSeq" id="WP_120773266.1">
    <property type="nucleotide sequence ID" value="NZ_CP032627.1"/>
</dbReference>
<evidence type="ECO:0000313" key="3">
    <source>
        <dbReference type="EMBL" id="AYG01897.1"/>
    </source>
</evidence>
<evidence type="ECO:0000313" key="4">
    <source>
        <dbReference type="Proteomes" id="UP000269374"/>
    </source>
</evidence>
<dbReference type="PRINTS" id="PR00081">
    <property type="entry name" value="GDHRDH"/>
</dbReference>
<evidence type="ECO:0000256" key="2">
    <source>
        <dbReference type="ARBA" id="ARBA00023002"/>
    </source>
</evidence>
<comment type="similarity">
    <text evidence="1">Belongs to the short-chain dehydrogenases/reductases (SDR) family.</text>
</comment>
<dbReference type="InterPro" id="IPR036291">
    <property type="entry name" value="NAD(P)-bd_dom_sf"/>
</dbReference>
<keyword evidence="2" id="KW-0560">Oxidoreductase</keyword>
<organism evidence="3 4">
    <name type="scientific">Lactococcus allomyrinae</name>
    <dbReference type="NCBI Taxonomy" id="2419773"/>
    <lineage>
        <taxon>Bacteria</taxon>
        <taxon>Bacillati</taxon>
        <taxon>Bacillota</taxon>
        <taxon>Bacilli</taxon>
        <taxon>Lactobacillales</taxon>
        <taxon>Streptococcaceae</taxon>
        <taxon>Lactococcus</taxon>
    </lineage>
</organism>
<accession>A0A387BLG1</accession>
<keyword evidence="4" id="KW-1185">Reference proteome</keyword>
<dbReference type="KEGG" id="lact:D7I46_02390"/>
<dbReference type="EMBL" id="CP032627">
    <property type="protein sequence ID" value="AYG01897.1"/>
    <property type="molecule type" value="Genomic_DNA"/>
</dbReference>
<dbReference type="AlphaFoldDB" id="A0A387BLG1"/>
<dbReference type="OrthoDB" id="5786478at2"/>